<protein>
    <submittedName>
        <fullName evidence="1">Ferrochelatase</fullName>
    </submittedName>
</protein>
<comment type="caution">
    <text evidence="1">The sequence shown here is derived from an EMBL/GenBank/DDBJ whole genome shotgun (WGS) entry which is preliminary data.</text>
</comment>
<dbReference type="GO" id="GO:0004325">
    <property type="term" value="F:ferrochelatase activity"/>
    <property type="evidence" value="ECO:0007669"/>
    <property type="project" value="InterPro"/>
</dbReference>
<dbReference type="InterPro" id="IPR001015">
    <property type="entry name" value="Ferrochelatase"/>
</dbReference>
<dbReference type="PANTHER" id="PTHR11108:SF1">
    <property type="entry name" value="FERROCHELATASE, MITOCHONDRIAL"/>
    <property type="match status" value="1"/>
</dbReference>
<feature type="non-terminal residue" evidence="1">
    <location>
        <position position="202"/>
    </location>
</feature>
<reference evidence="1" key="1">
    <citation type="submission" date="2013-08" db="EMBL/GenBank/DDBJ databases">
        <authorList>
            <person name="Mendez C."/>
            <person name="Richter M."/>
            <person name="Ferrer M."/>
            <person name="Sanchez J."/>
        </authorList>
    </citation>
    <scope>NUCLEOTIDE SEQUENCE</scope>
</reference>
<dbReference type="PANTHER" id="PTHR11108">
    <property type="entry name" value="FERROCHELATASE"/>
    <property type="match status" value="1"/>
</dbReference>
<dbReference type="CDD" id="cd03411">
    <property type="entry name" value="Ferrochelatase_N"/>
    <property type="match status" value="1"/>
</dbReference>
<name>T0YWI6_9ZZZZ</name>
<dbReference type="NCBIfam" id="TIGR00109">
    <property type="entry name" value="hemH"/>
    <property type="match status" value="1"/>
</dbReference>
<sequence length="202" mass="22810">MSLLRPSPSQQRTGILLINLGTPAQPTASALRRYLREFLSDRRVVELPPGLWRPLLEGFILPLRAPRSAALYRSIWMADGSPLRVYTERLGRALGAFFDSRSDFPVVKVEVGMRYGQPSIACALDRLEGCSPVIVLPLYPQYSIATTASSFDGLAHALERRRHVPELTFIRGYHAEPDYVAAVADRIRWDWRERGSEPDHLL</sequence>
<evidence type="ECO:0000313" key="1">
    <source>
        <dbReference type="EMBL" id="EQD36322.1"/>
    </source>
</evidence>
<dbReference type="AlphaFoldDB" id="T0YWI6"/>
<dbReference type="GO" id="GO:0006783">
    <property type="term" value="P:heme biosynthetic process"/>
    <property type="evidence" value="ECO:0007669"/>
    <property type="project" value="InterPro"/>
</dbReference>
<dbReference type="SUPFAM" id="SSF53800">
    <property type="entry name" value="Chelatase"/>
    <property type="match status" value="1"/>
</dbReference>
<dbReference type="InterPro" id="IPR033659">
    <property type="entry name" value="Ferrochelatase_N"/>
</dbReference>
<reference evidence="1" key="2">
    <citation type="journal article" date="2014" name="ISME J.">
        <title>Microbial stratification in low pH oxic and suboxic macroscopic growths along an acid mine drainage.</title>
        <authorList>
            <person name="Mendez-Garcia C."/>
            <person name="Mesa V."/>
            <person name="Sprenger R.R."/>
            <person name="Richter M."/>
            <person name="Diez M.S."/>
            <person name="Solano J."/>
            <person name="Bargiela R."/>
            <person name="Golyshina O.V."/>
            <person name="Manteca A."/>
            <person name="Ramos J.L."/>
            <person name="Gallego J.R."/>
            <person name="Llorente I."/>
            <person name="Martins Dos Santos V.A."/>
            <person name="Jensen O.N."/>
            <person name="Pelaez A.I."/>
            <person name="Sanchez J."/>
            <person name="Ferrer M."/>
        </authorList>
    </citation>
    <scope>NUCLEOTIDE SEQUENCE</scope>
</reference>
<dbReference type="EMBL" id="AUZZ01008790">
    <property type="protein sequence ID" value="EQD36322.1"/>
    <property type="molecule type" value="Genomic_DNA"/>
</dbReference>
<gene>
    <name evidence="1" type="ORF">B2A_12194</name>
</gene>
<accession>T0YWI6</accession>
<organism evidence="1">
    <name type="scientific">mine drainage metagenome</name>
    <dbReference type="NCBI Taxonomy" id="410659"/>
    <lineage>
        <taxon>unclassified sequences</taxon>
        <taxon>metagenomes</taxon>
        <taxon>ecological metagenomes</taxon>
    </lineage>
</organism>
<dbReference type="Pfam" id="PF00762">
    <property type="entry name" value="Ferrochelatase"/>
    <property type="match status" value="1"/>
</dbReference>
<dbReference type="Gene3D" id="3.40.50.1400">
    <property type="match status" value="1"/>
</dbReference>
<proteinExistence type="predicted"/>